<dbReference type="Proteomes" id="UP000032233">
    <property type="component" value="Unassembled WGS sequence"/>
</dbReference>
<dbReference type="STRING" id="1429043.X474_15295"/>
<dbReference type="RefSeq" id="WP_044349712.1">
    <property type="nucleotide sequence ID" value="NZ_AZAC01000018.1"/>
</dbReference>
<keyword evidence="4" id="KW-1185">Reference proteome</keyword>
<evidence type="ECO:0000313" key="4">
    <source>
        <dbReference type="Proteomes" id="UP000032233"/>
    </source>
</evidence>
<dbReference type="EMBL" id="AZAC01000018">
    <property type="protein sequence ID" value="KIX13089.1"/>
    <property type="molecule type" value="Genomic_DNA"/>
</dbReference>
<gene>
    <name evidence="3" type="ORF">X474_15295</name>
</gene>
<dbReference type="InterPro" id="IPR002852">
    <property type="entry name" value="UPF0251"/>
</dbReference>
<dbReference type="OrthoDB" id="280278at2"/>
<accession>A0A0D2J4P7</accession>
<dbReference type="AlphaFoldDB" id="A0A0D2J4P7"/>
<evidence type="ECO:0000256" key="2">
    <source>
        <dbReference type="HAMAP-Rule" id="MF_00674"/>
    </source>
</evidence>
<reference evidence="3 4" key="1">
    <citation type="submission" date="2013-11" db="EMBL/GenBank/DDBJ databases">
        <title>Metagenomic analysis of a methanogenic consortium involved in long chain n-alkane degradation.</title>
        <authorList>
            <person name="Davidova I.A."/>
            <person name="Callaghan A.V."/>
            <person name="Wawrik B."/>
            <person name="Pruitt S."/>
            <person name="Marks C."/>
            <person name="Duncan K.E."/>
            <person name="Suflita J.M."/>
        </authorList>
    </citation>
    <scope>NUCLEOTIDE SEQUENCE [LARGE SCALE GENOMIC DNA]</scope>
    <source>
        <strain evidence="3 4">SPR</strain>
    </source>
</reference>
<dbReference type="InterPro" id="IPR036388">
    <property type="entry name" value="WH-like_DNA-bd_sf"/>
</dbReference>
<comment type="caution">
    <text evidence="3">The sequence shown here is derived from an EMBL/GenBank/DDBJ whole genome shotgun (WGS) entry which is preliminary data.</text>
</comment>
<organism evidence="3 4">
    <name type="scientific">Dethiosulfatarculus sandiegensis</name>
    <dbReference type="NCBI Taxonomy" id="1429043"/>
    <lineage>
        <taxon>Bacteria</taxon>
        <taxon>Pseudomonadati</taxon>
        <taxon>Thermodesulfobacteriota</taxon>
        <taxon>Desulfarculia</taxon>
        <taxon>Desulfarculales</taxon>
        <taxon>Desulfarculaceae</taxon>
        <taxon>Dethiosulfatarculus</taxon>
    </lineage>
</organism>
<name>A0A0D2J4P7_9BACT</name>
<dbReference type="Gene3D" id="1.10.10.10">
    <property type="entry name" value="Winged helix-like DNA-binding domain superfamily/Winged helix DNA-binding domain"/>
    <property type="match status" value="1"/>
</dbReference>
<sequence length="99" mass="10742">MSRPRKPRICNCIGCGRVFRPAGVPMGMVERITLAHDELECLRLCDLMGLTQSEAGEQMGVSRGTVQRTVKTARAKVARALVDGAALVLDPSEQESEES</sequence>
<dbReference type="PANTHER" id="PTHR37478:SF2">
    <property type="entry name" value="UPF0251 PROTEIN TK0562"/>
    <property type="match status" value="1"/>
</dbReference>
<evidence type="ECO:0000313" key="3">
    <source>
        <dbReference type="EMBL" id="KIX13089.1"/>
    </source>
</evidence>
<dbReference type="PANTHER" id="PTHR37478">
    <property type="match status" value="1"/>
</dbReference>
<comment type="similarity">
    <text evidence="1 2">Belongs to the UPF0251 family.</text>
</comment>
<protein>
    <recommendedName>
        <fullName evidence="2">UPF0251 protein X474_15295</fullName>
    </recommendedName>
</protein>
<dbReference type="Pfam" id="PF02001">
    <property type="entry name" value="DUF134"/>
    <property type="match status" value="1"/>
</dbReference>
<dbReference type="SUPFAM" id="SSF88659">
    <property type="entry name" value="Sigma3 and sigma4 domains of RNA polymerase sigma factors"/>
    <property type="match status" value="1"/>
</dbReference>
<dbReference type="InterPro" id="IPR013324">
    <property type="entry name" value="RNA_pol_sigma_r3/r4-like"/>
</dbReference>
<proteinExistence type="inferred from homology"/>
<dbReference type="HAMAP" id="MF_00674">
    <property type="entry name" value="UPF0251"/>
    <property type="match status" value="1"/>
</dbReference>
<dbReference type="InParanoid" id="A0A0D2J4P7"/>
<evidence type="ECO:0000256" key="1">
    <source>
        <dbReference type="ARBA" id="ARBA00009350"/>
    </source>
</evidence>